<accession>A0ABW3WHQ4</accession>
<dbReference type="PANTHER" id="PTHR33525">
    <property type="match status" value="1"/>
</dbReference>
<dbReference type="EMBL" id="JBHTMC010000024">
    <property type="protein sequence ID" value="MFD1264472.1"/>
    <property type="molecule type" value="Genomic_DNA"/>
</dbReference>
<evidence type="ECO:0000313" key="3">
    <source>
        <dbReference type="Proteomes" id="UP001597158"/>
    </source>
</evidence>
<dbReference type="InterPro" id="IPR052340">
    <property type="entry name" value="RNase_Y/CdgJ"/>
</dbReference>
<comment type="caution">
    <text evidence="2">The sequence shown here is derived from an EMBL/GenBank/DDBJ whole genome shotgun (WGS) entry which is preliminary data.</text>
</comment>
<dbReference type="Gene3D" id="1.10.3210.10">
    <property type="entry name" value="Hypothetical protein af1432"/>
    <property type="match status" value="1"/>
</dbReference>
<dbReference type="Pfam" id="PF08668">
    <property type="entry name" value="HDOD"/>
    <property type="match status" value="1"/>
</dbReference>
<dbReference type="Proteomes" id="UP001597158">
    <property type="component" value="Unassembled WGS sequence"/>
</dbReference>
<organism evidence="2 3">
    <name type="scientific">Thauera mechernichensis</name>
    <dbReference type="NCBI Taxonomy" id="82788"/>
    <lineage>
        <taxon>Bacteria</taxon>
        <taxon>Pseudomonadati</taxon>
        <taxon>Pseudomonadota</taxon>
        <taxon>Betaproteobacteria</taxon>
        <taxon>Rhodocyclales</taxon>
        <taxon>Zoogloeaceae</taxon>
        <taxon>Thauera</taxon>
    </lineage>
</organism>
<evidence type="ECO:0000259" key="1">
    <source>
        <dbReference type="PROSITE" id="PS51833"/>
    </source>
</evidence>
<evidence type="ECO:0000313" key="2">
    <source>
        <dbReference type="EMBL" id="MFD1264472.1"/>
    </source>
</evidence>
<dbReference type="InterPro" id="IPR013976">
    <property type="entry name" value="HDOD"/>
</dbReference>
<proteinExistence type="predicted"/>
<dbReference type="PROSITE" id="PS51833">
    <property type="entry name" value="HDOD"/>
    <property type="match status" value="1"/>
</dbReference>
<reference evidence="3" key="1">
    <citation type="journal article" date="2019" name="Int. J. Syst. Evol. Microbiol.">
        <title>The Global Catalogue of Microorganisms (GCM) 10K type strain sequencing project: providing services to taxonomists for standard genome sequencing and annotation.</title>
        <authorList>
            <consortium name="The Broad Institute Genomics Platform"/>
            <consortium name="The Broad Institute Genome Sequencing Center for Infectious Disease"/>
            <person name="Wu L."/>
            <person name="Ma J."/>
        </authorList>
    </citation>
    <scope>NUCLEOTIDE SEQUENCE [LARGE SCALE GENOMIC DNA]</scope>
    <source>
        <strain evidence="3">CCUG 48884</strain>
    </source>
</reference>
<dbReference type="PANTHER" id="PTHR33525:SF3">
    <property type="entry name" value="RIBONUCLEASE Y"/>
    <property type="match status" value="1"/>
</dbReference>
<gene>
    <name evidence="2" type="ORF">ACFQ4M_12865</name>
</gene>
<sequence>MSAESIFPLELDAVMEAVARLPPFPEVALQLLQSLDGADADSEQLERLIATDQILTARLLRVANSSFYGMQGRIHSIRDALVLIGYRGLRSLAIAASLSSALPGEGGQPGGFWRQGLAAGVVAQVLGRAAHLNPDVCFAAGLMHGLGRLLLARAFPAQCAVVEDWRREHDCMQHEAERAVLGLDHLEVGQLLAERWRFPAALVSAIGGHQDPVRIAQDPYAALVHVADAVVIALDVVPECDAMVPCIDEGAWRRFVASPEVLLHLLHDIDEQIESAVGLLQAP</sequence>
<keyword evidence="3" id="KW-1185">Reference proteome</keyword>
<name>A0ABW3WHQ4_9RHOO</name>
<feature type="domain" description="HDOD" evidence="1">
    <location>
        <begin position="21"/>
        <end position="212"/>
    </location>
</feature>
<protein>
    <submittedName>
        <fullName evidence="2">HDOD domain-containing protein</fullName>
    </submittedName>
</protein>
<dbReference type="SUPFAM" id="SSF109604">
    <property type="entry name" value="HD-domain/PDEase-like"/>
    <property type="match status" value="1"/>
</dbReference>
<dbReference type="RefSeq" id="WP_277830675.1">
    <property type="nucleotide sequence ID" value="NZ_JARQZE010000002.1"/>
</dbReference>